<protein>
    <submittedName>
        <fullName evidence="1">Uncharacterized protein</fullName>
    </submittedName>
</protein>
<dbReference type="Gene3D" id="1.10.20.10">
    <property type="entry name" value="Histone, subunit A"/>
    <property type="match status" value="1"/>
</dbReference>
<dbReference type="InterPro" id="IPR009072">
    <property type="entry name" value="Histone-fold"/>
</dbReference>
<comment type="caution">
    <text evidence="1">The sequence shown here is derived from an EMBL/GenBank/DDBJ whole genome shotgun (WGS) entry which is preliminary data.</text>
</comment>
<evidence type="ECO:0000313" key="1">
    <source>
        <dbReference type="EMBL" id="MBA0602704.1"/>
    </source>
</evidence>
<dbReference type="GO" id="GO:0046982">
    <property type="term" value="F:protein heterodimerization activity"/>
    <property type="evidence" value="ECO:0007669"/>
    <property type="project" value="InterPro"/>
</dbReference>
<dbReference type="EMBL" id="JABEZZ010000013">
    <property type="protein sequence ID" value="MBA0602704.1"/>
    <property type="molecule type" value="Genomic_DNA"/>
</dbReference>
<proteinExistence type="predicted"/>
<dbReference type="Proteomes" id="UP000593578">
    <property type="component" value="Unassembled WGS sequence"/>
</dbReference>
<evidence type="ECO:0000313" key="2">
    <source>
        <dbReference type="Proteomes" id="UP000593578"/>
    </source>
</evidence>
<dbReference type="AlphaFoldDB" id="A0A7J8QM95"/>
<organism evidence="1 2">
    <name type="scientific">Gossypium raimondii</name>
    <name type="common">Peruvian cotton</name>
    <name type="synonym">Gossypium klotzschianum subsp. raimondii</name>
    <dbReference type="NCBI Taxonomy" id="29730"/>
    <lineage>
        <taxon>Eukaryota</taxon>
        <taxon>Viridiplantae</taxon>
        <taxon>Streptophyta</taxon>
        <taxon>Embryophyta</taxon>
        <taxon>Tracheophyta</taxon>
        <taxon>Spermatophyta</taxon>
        <taxon>Magnoliopsida</taxon>
        <taxon>eudicotyledons</taxon>
        <taxon>Gunneridae</taxon>
        <taxon>Pentapetalae</taxon>
        <taxon>rosids</taxon>
        <taxon>malvids</taxon>
        <taxon>Malvales</taxon>
        <taxon>Malvaceae</taxon>
        <taxon>Malvoideae</taxon>
        <taxon>Gossypium</taxon>
    </lineage>
</organism>
<gene>
    <name evidence="1" type="ORF">Gorai_002875</name>
</gene>
<reference evidence="1 2" key="1">
    <citation type="journal article" date="2019" name="Genome Biol. Evol.">
        <title>Insights into the evolution of the New World diploid cottons (Gossypium, subgenus Houzingenia) based on genome sequencing.</title>
        <authorList>
            <person name="Grover C.E."/>
            <person name="Arick M.A. 2nd"/>
            <person name="Thrash A."/>
            <person name="Conover J.L."/>
            <person name="Sanders W.S."/>
            <person name="Peterson D.G."/>
            <person name="Frelichowski J.E."/>
            <person name="Scheffler J.A."/>
            <person name="Scheffler B.E."/>
            <person name="Wendel J.F."/>
        </authorList>
    </citation>
    <scope>NUCLEOTIDE SEQUENCE [LARGE SCALE GENOMIC DNA]</scope>
    <source>
        <strain evidence="1">8</strain>
        <tissue evidence="1">Leaf</tissue>
    </source>
</reference>
<name>A0A7J8QM95_GOSRA</name>
<sequence>MADEEERLLPIANMRRIMKGILPPSAKI</sequence>
<accession>A0A7J8QM95</accession>